<evidence type="ECO:0000259" key="6">
    <source>
        <dbReference type="PROSITE" id="PS51700"/>
    </source>
</evidence>
<dbReference type="InterPro" id="IPR011990">
    <property type="entry name" value="TPR-like_helical_dom_sf"/>
</dbReference>
<dbReference type="PANTHER" id="PTHR12792:SF0">
    <property type="entry name" value="SEPARIN"/>
    <property type="match status" value="1"/>
</dbReference>
<dbReference type="EMBL" id="MU004182">
    <property type="protein sequence ID" value="KAF2501572.1"/>
    <property type="molecule type" value="Genomic_DNA"/>
</dbReference>
<dbReference type="GO" id="GO:0044732">
    <property type="term" value="C:mitotic spindle pole body"/>
    <property type="evidence" value="ECO:0007669"/>
    <property type="project" value="TreeGrafter"/>
</dbReference>
<feature type="region of interest" description="Disordered" evidence="5">
    <location>
        <begin position="1374"/>
        <end position="1426"/>
    </location>
</feature>
<feature type="compositionally biased region" description="Basic residues" evidence="5">
    <location>
        <begin position="1385"/>
        <end position="1397"/>
    </location>
</feature>
<dbReference type="GO" id="GO:0005737">
    <property type="term" value="C:cytoplasm"/>
    <property type="evidence" value="ECO:0007669"/>
    <property type="project" value="TreeGrafter"/>
</dbReference>
<dbReference type="InterPro" id="IPR030397">
    <property type="entry name" value="SEPARIN_core_dom"/>
</dbReference>
<dbReference type="GO" id="GO:0004197">
    <property type="term" value="F:cysteine-type endopeptidase activity"/>
    <property type="evidence" value="ECO:0007669"/>
    <property type="project" value="InterPro"/>
</dbReference>
<protein>
    <recommendedName>
        <fullName evidence="2">separase</fullName>
        <ecNumber evidence="2">3.4.22.49</ecNumber>
    </recommendedName>
</protein>
<dbReference type="GO" id="GO:0051307">
    <property type="term" value="P:meiotic chromosome separation"/>
    <property type="evidence" value="ECO:0007669"/>
    <property type="project" value="TreeGrafter"/>
</dbReference>
<dbReference type="Pfam" id="PF03568">
    <property type="entry name" value="Separin_C"/>
    <property type="match status" value="1"/>
</dbReference>
<evidence type="ECO:0000256" key="4">
    <source>
        <dbReference type="ARBA" id="ARBA00022829"/>
    </source>
</evidence>
<feature type="domain" description="Peptidase C50" evidence="6">
    <location>
        <begin position="1952"/>
        <end position="2075"/>
    </location>
</feature>
<dbReference type="Proteomes" id="UP000799750">
    <property type="component" value="Unassembled WGS sequence"/>
</dbReference>
<dbReference type="GO" id="GO:0005634">
    <property type="term" value="C:nucleus"/>
    <property type="evidence" value="ECO:0007669"/>
    <property type="project" value="InterPro"/>
</dbReference>
<feature type="compositionally biased region" description="Basic and acidic residues" evidence="5">
    <location>
        <begin position="2128"/>
        <end position="2137"/>
    </location>
</feature>
<dbReference type="GO" id="GO:0072686">
    <property type="term" value="C:mitotic spindle"/>
    <property type="evidence" value="ECO:0007669"/>
    <property type="project" value="TreeGrafter"/>
</dbReference>
<evidence type="ECO:0000256" key="3">
    <source>
        <dbReference type="ARBA" id="ARBA00022801"/>
    </source>
</evidence>
<evidence type="ECO:0000256" key="2">
    <source>
        <dbReference type="ARBA" id="ARBA00012489"/>
    </source>
</evidence>
<keyword evidence="4" id="KW-0159">Chromosome partition</keyword>
<name>A0A6A6RAY2_9PEZI</name>
<dbReference type="EC" id="3.4.22.49" evidence="2"/>
<feature type="compositionally biased region" description="Low complexity" evidence="5">
    <location>
        <begin position="182"/>
        <end position="195"/>
    </location>
</feature>
<dbReference type="InterPro" id="IPR005314">
    <property type="entry name" value="Peptidase_C50"/>
</dbReference>
<evidence type="ECO:0000313" key="8">
    <source>
        <dbReference type="Proteomes" id="UP000799750"/>
    </source>
</evidence>
<evidence type="ECO:0000313" key="7">
    <source>
        <dbReference type="EMBL" id="KAF2501572.1"/>
    </source>
</evidence>
<proteinExistence type="predicted"/>
<dbReference type="PROSITE" id="PS51700">
    <property type="entry name" value="SEPARIN"/>
    <property type="match status" value="1"/>
</dbReference>
<evidence type="ECO:0000256" key="1">
    <source>
        <dbReference type="ARBA" id="ARBA00000451"/>
    </source>
</evidence>
<dbReference type="SUPFAM" id="SSF48452">
    <property type="entry name" value="TPR-like"/>
    <property type="match status" value="2"/>
</dbReference>
<feature type="region of interest" description="Disordered" evidence="5">
    <location>
        <begin position="122"/>
        <end position="195"/>
    </location>
</feature>
<keyword evidence="8" id="KW-1185">Reference proteome</keyword>
<keyword evidence="3" id="KW-0378">Hydrolase</keyword>
<sequence>MSTAKASARAPADSIRIAVTSISTCTSVTISSLQELLSPTPRTEDQKENVRLKTSRSVTVTATARTKAATRTKAKAKVAVVEVVEEIEQPLSPRDKFVLATDVVNSTLKCLSDALKPQSKAIKRVDSAKSHASTTAAHARNPSSTSQAHAPLSRSSSYSQKPLQERSATDLTNSPRKKSSLRRSSSYSSYSRSGPSPGLIAISECARIAFQYLRTPEAAKLAGKGMPALQLESGMLALIGKLLAHGLDSAAIKELRTLKRRLEAYMGNNEEGTAIKSVKPNTTTKTPTSQPEKETLATLLHFANIDTSSPALSVVVSYQTHVLRAIAASKRPNVINAVLEYLAFTQQSSPANLITHLATSIESVSKSARQLESLAQTILSLCPSVSTSEDSLACNEQLRPNPDTTFQLQSLAFQIRQRWWKLAKHQGDLGKELLEPFAKCLSTFARRSSSPTSEKYDLARTKFQEIQDGTSISSHSSSAFAAVTRTLSSLAQAASLTDEALQWTESPSPQKAASISASRSAARLVRCAALSLESKLLQDQNIDIEEPIEKALASLGGSLSGGSSDLDILLTEVVGLRRIATKALSAIIPPTRPTAPSPSTSLQLLFSIVSACTRFVARYVGKVPETADSKALIRHGERVNMALKVIKGITESVTLASKLSVSLQTVSWDELDTMLQSYTSVLLDLQGGPETNNSGALKLHRDLQYPLVRISNIYWAYHIQCRKSGEKTKVWLNAMARSVQILDARSKEEKDTGLLGMKLEKIGEVFERENRPEDAVSHFLRAIEHHIQSGVLTTAAGFISATSVQRVLELSDGASVIGRLLRSLHLSFITHGVKGRDQVAFFDNVDLTRGERGFLLELQLVLFSKYALKTQHWDPTLTPSFLKLSETLLELYTACDFPVRRQRVAILLIRLATEKPELSPLSRLDPLDQFKVAADGDLGEDSNLAKFQDHIHETLNVELNFRKHSPSISKLKASLQTWQTILDSVDSWVPLLDKVDDTTKWITQLEMISDYLAVKGEEYLRIPVLNMIVRILELRDDSDSTQVVLALSKYALQLLELGYSGKAGLNLAKAQSILSSTEATAEARLHWHVAYALYLLRIGNTEKCENTLAAAERIVLDDGEQFVALVKSANTISGRVRFNRLLADAAYIYSLFAMETGKHDDALRYAKHCVTLNRRCWGTIENKSNAKRRPGGTDPEMDSLTDGVANLSTSGRDVPQVWSMTHESLSGTAFWPHVPSIYRGLTHQSQVYAHQGMFQEAVFFADQAEKVASAVGAGSLLLDNITKRVHYWVNGGRADKAQDVMALAEPLFSQKHIGLASFHLASAAIYRETGEVDEEIEAYETSESLLQGLKQSSFIQELDKIVDAEESLANQLSKMHLNVPEKKTVKPARQPRGRKPAPKPPARTARKTTTAKSQTPQASTSEECTPLSQLQGDILRRKATAKLIQNRFTLAVELLEKAEMMQIGQHSTLQYHLASFRRLVAQSMKELSTDFTFNTLPESTISFPALARADRKLSEGARSSLLSPAARRTSLLAASARGKGAAKEHFGATLQNARDCLADIHNIALQTGANSVVHEVGRALSGVTVLLSAANCGIIKGSLHPLYVAYWSELPKQHALLLEQSAINADKENPTREELLSWPQLQSKDKPAYASPGQFQREYIDIIPDSWTAISLSLNENHDELYITRYHAGQSPFILRLPMARHNSRDMDEEVFGFEDGKRDLTEIIDLSDFSTHSGRDMEAKGAKVEWWAEREALDARLRDLLVNIENIWLGGFRGIFSQHLRQPSLLARFQKSFQNILNRHLPSRQGRGQQKKLNFDPRILELFIGLGDATDEEIDLDEPLMDLVYFVVDILQFNGERNAYDEIDFDAMVIDTLDALRAYHSTSQKAATEQTHTILILDKNLHAFPWESLPSLQALSISRLPSLAALRERLLTARASASDKQIRPGHHICSSAGGASILNPSGDLTHTQKTILPHLDGMEGTWNHIIGRAPEEKEFEAALGKKDLLLYFGHGSGAQYIRGRTVKKLYNGQGSANNFQFSSSTNSHVSEDMSGQAGCATALLFGCSSAMVNEHGIYEPSGMLSAYMSAGAPAVLGMLWDVTDKDCDRFAVRTGEIWGLWPGPSSAASPSKEKGKKEKSGIAGKVRKLVKDVEKARGAGIGRGKGKKVDASTGEEEGAEVVRRRGVGLDEAVRGGREACVLRYLNGAAAVVYGIPVFLE</sequence>
<dbReference type="OrthoDB" id="10255632at2759"/>
<gene>
    <name evidence="7" type="ORF">BU16DRAFT_500775</name>
</gene>
<evidence type="ECO:0000256" key="5">
    <source>
        <dbReference type="SAM" id="MobiDB-lite"/>
    </source>
</evidence>
<dbReference type="GO" id="GO:0006508">
    <property type="term" value="P:proteolysis"/>
    <property type="evidence" value="ECO:0007669"/>
    <property type="project" value="InterPro"/>
</dbReference>
<feature type="region of interest" description="Disordered" evidence="5">
    <location>
        <begin position="2120"/>
        <end position="2139"/>
    </location>
</feature>
<dbReference type="Gene3D" id="1.25.40.10">
    <property type="entry name" value="Tetratricopeptide repeat domain"/>
    <property type="match status" value="1"/>
</dbReference>
<feature type="compositionally biased region" description="Polar residues" evidence="5">
    <location>
        <begin position="141"/>
        <end position="162"/>
    </location>
</feature>
<accession>A0A6A6RAY2</accession>
<reference evidence="7" key="1">
    <citation type="journal article" date="2020" name="Stud. Mycol.">
        <title>101 Dothideomycetes genomes: a test case for predicting lifestyles and emergence of pathogens.</title>
        <authorList>
            <person name="Haridas S."/>
            <person name="Albert R."/>
            <person name="Binder M."/>
            <person name="Bloem J."/>
            <person name="Labutti K."/>
            <person name="Salamov A."/>
            <person name="Andreopoulos B."/>
            <person name="Baker S."/>
            <person name="Barry K."/>
            <person name="Bills G."/>
            <person name="Bluhm B."/>
            <person name="Cannon C."/>
            <person name="Castanera R."/>
            <person name="Culley D."/>
            <person name="Daum C."/>
            <person name="Ezra D."/>
            <person name="Gonzalez J."/>
            <person name="Henrissat B."/>
            <person name="Kuo A."/>
            <person name="Liang C."/>
            <person name="Lipzen A."/>
            <person name="Lutzoni F."/>
            <person name="Magnuson J."/>
            <person name="Mondo S."/>
            <person name="Nolan M."/>
            <person name="Ohm R."/>
            <person name="Pangilinan J."/>
            <person name="Park H.-J."/>
            <person name="Ramirez L."/>
            <person name="Alfaro M."/>
            <person name="Sun H."/>
            <person name="Tritt A."/>
            <person name="Yoshinaga Y."/>
            <person name="Zwiers L.-H."/>
            <person name="Turgeon B."/>
            <person name="Goodwin S."/>
            <person name="Spatafora J."/>
            <person name="Crous P."/>
            <person name="Grigoriev I."/>
        </authorList>
    </citation>
    <scope>NUCLEOTIDE SEQUENCE</scope>
    <source>
        <strain evidence="7">CBS 269.34</strain>
    </source>
</reference>
<feature type="compositionally biased region" description="Low complexity" evidence="5">
    <location>
        <begin position="130"/>
        <end position="139"/>
    </location>
</feature>
<organism evidence="7 8">
    <name type="scientific">Lophium mytilinum</name>
    <dbReference type="NCBI Taxonomy" id="390894"/>
    <lineage>
        <taxon>Eukaryota</taxon>
        <taxon>Fungi</taxon>
        <taxon>Dikarya</taxon>
        <taxon>Ascomycota</taxon>
        <taxon>Pezizomycotina</taxon>
        <taxon>Dothideomycetes</taxon>
        <taxon>Pleosporomycetidae</taxon>
        <taxon>Mytilinidiales</taxon>
        <taxon>Mytilinidiaceae</taxon>
        <taxon>Lophium</taxon>
    </lineage>
</organism>
<comment type="catalytic activity">
    <reaction evidence="1">
        <text>All bonds known to be hydrolyzed by this endopeptidase have arginine in P1 and an acidic residue in P4. P6 is often occupied by an acidic residue or by a hydroxy-amino-acid residue, the phosphorylation of which enhances cleavage.</text>
        <dbReference type="EC" id="3.4.22.49"/>
    </reaction>
</comment>
<feature type="compositionally biased region" description="Polar residues" evidence="5">
    <location>
        <begin position="1416"/>
        <end position="1426"/>
    </location>
</feature>
<dbReference type="PANTHER" id="PTHR12792">
    <property type="entry name" value="EXTRA SPINDLE POLES 1-RELATED"/>
    <property type="match status" value="1"/>
</dbReference>